<evidence type="ECO:0000256" key="4">
    <source>
        <dbReference type="ARBA" id="ARBA00022553"/>
    </source>
</evidence>
<feature type="compositionally biased region" description="Basic and acidic residues" evidence="27">
    <location>
        <begin position="737"/>
        <end position="749"/>
    </location>
</feature>
<keyword evidence="15" id="KW-0175">Coiled coil</keyword>
<dbReference type="InterPro" id="IPR011011">
    <property type="entry name" value="Znf_FYVE_PHD"/>
</dbReference>
<evidence type="ECO:0000259" key="29">
    <source>
        <dbReference type="PROSITE" id="PS50280"/>
    </source>
</evidence>
<dbReference type="PROSITE" id="PS50280">
    <property type="entry name" value="SET"/>
    <property type="match status" value="1"/>
</dbReference>
<keyword evidence="7" id="KW-0949">S-adenosyl-L-methionine</keyword>
<feature type="compositionally biased region" description="Low complexity" evidence="27">
    <location>
        <begin position="713"/>
        <end position="724"/>
    </location>
</feature>
<feature type="compositionally biased region" description="Basic and acidic residues" evidence="27">
    <location>
        <begin position="521"/>
        <end position="537"/>
    </location>
</feature>
<keyword evidence="16" id="KW-0804">Transcription</keyword>
<dbReference type="InterPro" id="IPR003616">
    <property type="entry name" value="Post-SET_dom"/>
</dbReference>
<organism evidence="33">
    <name type="scientific">Iconisemion striatum</name>
    <dbReference type="NCBI Taxonomy" id="60296"/>
    <lineage>
        <taxon>Eukaryota</taxon>
        <taxon>Metazoa</taxon>
        <taxon>Chordata</taxon>
        <taxon>Craniata</taxon>
        <taxon>Vertebrata</taxon>
        <taxon>Euteleostomi</taxon>
        <taxon>Actinopterygii</taxon>
        <taxon>Neopterygii</taxon>
        <taxon>Teleostei</taxon>
        <taxon>Neoteleostei</taxon>
        <taxon>Acanthomorphata</taxon>
        <taxon>Ovalentaria</taxon>
        <taxon>Atherinomorphae</taxon>
        <taxon>Cyprinodontiformes</taxon>
        <taxon>Nothobranchiidae</taxon>
        <taxon>Iconisemion</taxon>
    </lineage>
</organism>
<dbReference type="SUPFAM" id="SSF82199">
    <property type="entry name" value="SET domain"/>
    <property type="match status" value="1"/>
</dbReference>
<evidence type="ECO:0000256" key="21">
    <source>
        <dbReference type="ARBA" id="ARBA00065976"/>
    </source>
</evidence>
<feature type="compositionally biased region" description="Polar residues" evidence="27">
    <location>
        <begin position="291"/>
        <end position="310"/>
    </location>
</feature>
<keyword evidence="6" id="KW-0808">Transferase</keyword>
<feature type="domain" description="PWWP" evidence="30">
    <location>
        <begin position="1117"/>
        <end position="1179"/>
    </location>
</feature>
<dbReference type="Pfam" id="PF00628">
    <property type="entry name" value="PHD"/>
    <property type="match status" value="1"/>
</dbReference>
<keyword evidence="8" id="KW-0479">Metal-binding</keyword>
<dbReference type="SMART" id="SM00317">
    <property type="entry name" value="SET"/>
    <property type="match status" value="1"/>
</dbReference>
<dbReference type="SMART" id="SM00249">
    <property type="entry name" value="PHD"/>
    <property type="match status" value="4"/>
</dbReference>
<dbReference type="FunFam" id="3.30.40.10:FF:000025">
    <property type="entry name" value="Histone-lysine N-methyltransferase"/>
    <property type="match status" value="1"/>
</dbReference>
<dbReference type="InterPro" id="IPR006560">
    <property type="entry name" value="AWS_dom"/>
</dbReference>
<feature type="compositionally biased region" description="Basic and acidic residues" evidence="27">
    <location>
        <begin position="332"/>
        <end position="344"/>
    </location>
</feature>
<name>A0A1A7WEN1_9TELE</name>
<evidence type="ECO:0000256" key="23">
    <source>
        <dbReference type="ARBA" id="ARBA00066819"/>
    </source>
</evidence>
<feature type="compositionally biased region" description="Polar residues" evidence="27">
    <location>
        <begin position="576"/>
        <end position="587"/>
    </location>
</feature>
<keyword evidence="17" id="KW-0539">Nucleus</keyword>
<protein>
    <recommendedName>
        <fullName evidence="24">Histone-lysine N-methyltransferase NSD3</fullName>
        <ecNumber evidence="22">2.1.1.370</ecNumber>
        <ecNumber evidence="23">2.1.1.371</ecNumber>
    </recommendedName>
    <alternativeName>
        <fullName evidence="25">Nuclear SET domain-containing protein 3</fullName>
    </alternativeName>
</protein>
<feature type="compositionally biased region" description="Pro residues" evidence="27">
    <location>
        <begin position="189"/>
        <end position="205"/>
    </location>
</feature>
<evidence type="ECO:0000256" key="15">
    <source>
        <dbReference type="ARBA" id="ARBA00023054"/>
    </source>
</evidence>
<dbReference type="Pfam" id="PF22908">
    <property type="entry name" value="PHD_NSD"/>
    <property type="match status" value="1"/>
</dbReference>
<dbReference type="Pfam" id="PF17907">
    <property type="entry name" value="AWS"/>
    <property type="match status" value="1"/>
</dbReference>
<dbReference type="FunFam" id="2.30.30.140:FF:000030">
    <property type="entry name" value="Histone-lysine N-methyltransferase"/>
    <property type="match status" value="1"/>
</dbReference>
<dbReference type="FunFam" id="3.30.40.10:FF:000530">
    <property type="entry name" value="Histone-lysine N-methyltransferase"/>
    <property type="match status" value="1"/>
</dbReference>
<dbReference type="GO" id="GO:0005694">
    <property type="term" value="C:chromosome"/>
    <property type="evidence" value="ECO:0007669"/>
    <property type="project" value="UniProtKB-SubCell"/>
</dbReference>
<evidence type="ECO:0000256" key="1">
    <source>
        <dbReference type="ARBA" id="ARBA00004123"/>
    </source>
</evidence>
<dbReference type="PROSITE" id="PS50868">
    <property type="entry name" value="POST_SET"/>
    <property type="match status" value="1"/>
</dbReference>
<evidence type="ECO:0000256" key="26">
    <source>
        <dbReference type="PROSITE-ProRule" id="PRU00146"/>
    </source>
</evidence>
<keyword evidence="10 26" id="KW-0863">Zinc-finger</keyword>
<dbReference type="PROSITE" id="PS50812">
    <property type="entry name" value="PWWP"/>
    <property type="match status" value="2"/>
</dbReference>
<evidence type="ECO:0000259" key="28">
    <source>
        <dbReference type="PROSITE" id="PS50016"/>
    </source>
</evidence>
<feature type="compositionally biased region" description="Basic residues" evidence="27">
    <location>
        <begin position="139"/>
        <end position="152"/>
    </location>
</feature>
<feature type="compositionally biased region" description="Polar residues" evidence="27">
    <location>
        <begin position="207"/>
        <end position="229"/>
    </location>
</feature>
<evidence type="ECO:0000256" key="14">
    <source>
        <dbReference type="ARBA" id="ARBA00023015"/>
    </source>
</evidence>
<feature type="compositionally biased region" description="Basic residues" evidence="27">
    <location>
        <begin position="275"/>
        <end position="289"/>
    </location>
</feature>
<dbReference type="GO" id="GO:0140946">
    <property type="term" value="F:histone H3K4 dimethyltransferase activity"/>
    <property type="evidence" value="ECO:0007669"/>
    <property type="project" value="UniProtKB-EC"/>
</dbReference>
<feature type="domain" description="AWS" evidence="32">
    <location>
        <begin position="1250"/>
        <end position="1300"/>
    </location>
</feature>
<dbReference type="Pfam" id="PF23011">
    <property type="entry name" value="PHD-1st_NSD"/>
    <property type="match status" value="1"/>
</dbReference>
<dbReference type="PROSITE" id="PS51215">
    <property type="entry name" value="AWS"/>
    <property type="match status" value="1"/>
</dbReference>
<evidence type="ECO:0000256" key="17">
    <source>
        <dbReference type="ARBA" id="ARBA00023242"/>
    </source>
</evidence>
<dbReference type="Pfam" id="PF17982">
    <property type="entry name" value="C5HCH"/>
    <property type="match status" value="1"/>
</dbReference>
<keyword evidence="4" id="KW-0597">Phosphoprotein</keyword>
<evidence type="ECO:0000256" key="12">
    <source>
        <dbReference type="ARBA" id="ARBA00022853"/>
    </source>
</evidence>
<feature type="region of interest" description="Disordered" evidence="27">
    <location>
        <begin position="619"/>
        <end position="850"/>
    </location>
</feature>
<dbReference type="GO" id="GO:0008270">
    <property type="term" value="F:zinc ion binding"/>
    <property type="evidence" value="ECO:0007669"/>
    <property type="project" value="UniProtKB-KW"/>
</dbReference>
<feature type="compositionally biased region" description="Basic and acidic residues" evidence="27">
    <location>
        <begin position="1212"/>
        <end position="1224"/>
    </location>
</feature>
<evidence type="ECO:0000256" key="7">
    <source>
        <dbReference type="ARBA" id="ARBA00022691"/>
    </source>
</evidence>
<dbReference type="SUPFAM" id="SSF57903">
    <property type="entry name" value="FYVE/PHD zinc finger"/>
    <property type="match status" value="3"/>
</dbReference>
<feature type="domain" description="PHD-type" evidence="28">
    <location>
        <begin position="854"/>
        <end position="901"/>
    </location>
</feature>
<keyword evidence="9" id="KW-0677">Repeat</keyword>
<reference evidence="33" key="1">
    <citation type="submission" date="2016-05" db="EMBL/GenBank/DDBJ databases">
        <authorList>
            <person name="Lavstsen T."/>
            <person name="Jespersen J.S."/>
        </authorList>
    </citation>
    <scope>NUCLEOTIDE SEQUENCE</scope>
    <source>
        <tissue evidence="33">Brain</tissue>
    </source>
</reference>
<dbReference type="CDD" id="cd20163">
    <property type="entry name" value="PWWP_NSD3_rpt1"/>
    <property type="match status" value="1"/>
</dbReference>
<dbReference type="GO" id="GO:0005634">
    <property type="term" value="C:nucleus"/>
    <property type="evidence" value="ECO:0007669"/>
    <property type="project" value="UniProtKB-SubCell"/>
</dbReference>
<comment type="function">
    <text evidence="20">Histone methyltransferase. Preferentially dimethylates 'Lys-4' and 'Lys-27' of histone H3 forming H3K4me2 and H3K27me2. H3 'Lys-4' methylation represents a specific tag for epigenetic transcriptional activation, while 'Lys-27' is a mark for transcriptional repression.</text>
</comment>
<evidence type="ECO:0000256" key="11">
    <source>
        <dbReference type="ARBA" id="ARBA00022833"/>
    </source>
</evidence>
<dbReference type="GO" id="GO:0032259">
    <property type="term" value="P:methylation"/>
    <property type="evidence" value="ECO:0007669"/>
    <property type="project" value="UniProtKB-KW"/>
</dbReference>
<gene>
    <name evidence="33" type="primary">WHSC1L1</name>
</gene>
<keyword evidence="13" id="KW-0007">Acetylation</keyword>
<sequence length="1600" mass="177732">MDFSFSFMQGIMGNTIQQPPQLIDSANIRQEGTCDTGSDPGEDSGPSYDAALDAEFSYPPSASEDMPQVPNGYPPGLGMYESQAKFSMYSQFPNGSANGYGAIRSYGEHGLLPVEGTVLRGPGLQERPLSPVSPPLPTHHPHLHHHQHHMHSFHPNPTHIHSHPQSPPPQPLPSQHHLSQTPHIMTHNLPPPPPLHLPSSSPPPSLVDSTPSCQPTHTPSNTPGGVLKKTSSPEIKLKIIKTYQNGKELFESALCGDLLQELQKESQKNEATQMQRRHERKKEKRKKSVRLQLQVQESNQDQSQVQAGTTDETEDTHVEPQPDETPPPQTEKPQKTVIKTEPKTPKVPKVHHPSVIQETGFCKEFVIGDLVWSKVGTYPWWPCMVSSDPQMKVHTRINTRGHREYHVQFFGSVAERAWIHEKRITTYQGKQQFDELQSETLRKTTNPVEKQKLLKPIPQRERAQWEVGVGHAEDAFLMTRQERIDNYTFIYVDPDPNEAAPCKKPAAKAEKRSRRSSGSITKKEDAAVKSPDRELPPRRLLPRRQCSISNTEDNAKSQSSSEEKNQKGEHHKKGSPKQNASCDAQQDSPPPPVRAWKTAAARKLLPLSITMKRLNVEITKCDWPLLQKNAASSPKKNKEEEKEEGVEREARQPDLGYCSPEDSRAKPEPSPEEEEEGDEGDGDGDGDGDEEGDERRESPASRRSEEGVNQQASSPGSPHSSPHGSQERKPQRRSVRSRSESERGSDPIPKKKTKKEQAEMAPETTLKTGSQKGASEISDACKPLKKRSRASTDVEMASSQYRDTSDSDSRGLSDPQGLFGKSLDSPAAADADASDTQSVDSGLSRQDSSTGKRDTVCQICEVYGEGLIVCEGDCSRQFHLECLGLSSPPEGRFVCSECRNGNHPCFSCKAAGMEVTRCSVSGCGCYYHEECVQKLPGAASSSGGGFSCPQHSCSTCCLQRDVQRATKGRLIRCIRCPLAYHPGDGCLAAGSVILTHHIMICSNHGSAKKNGLLSSPVNVGWCFLCARGLLVQDLTDTILSSYAYKSHYLLTESNRAELKLPMIPSPSSATKKNVGKGGKLLCCDSCPASFHPECLEMEMPEGAWSCSDCRAGKKPHYKQIVWVKLGNYRWWPAEICNPRLVPSNIQSLRHDIGDFPVFFFGSHDYYWINQGRVFPYVENDKNFVTGQININKTFKKALEEAARRFQELKAQRESREALEQERNSRKPPPYKLIKSNKPVGKVQLHVADLSEIQRCNCKPTDEHPCSHDSQCLNRMLQYECHPQVCPAGDRCENQCFSKRLYAETEVIKTDGCGWGLRTNQDLRKGDFVTEYVGEVIDTEECQQRIKRAHENHVTNFYMLTLTKDRVIDAGPKGNPSRFMNHSCSPNCETQKWTVNGDVRIGLFALCDVEAGAELTFNYNLHCVGNRRMSCHCGSDNCSGFLGVQPTMAVVTEKEEKAKNAKLKPKKRKLRPEGKHTHEYFCFCCGGGGELVMCDRKDCPKAYHLLCLNLTKPPYGRWECPWHDCSICGAPASSLCDFCPRSFCQDHETGALTASSLGDRPCCSSHNPLSPLGSSSAQPHCYSLSPVGVKQEPEAGQTTKE</sequence>
<dbReference type="InterPro" id="IPR019786">
    <property type="entry name" value="Zinc_finger_PHD-type_CS"/>
</dbReference>
<dbReference type="Gene3D" id="2.30.30.140">
    <property type="match status" value="2"/>
</dbReference>
<feature type="region of interest" description="Disordered" evidence="27">
    <location>
        <begin position="30"/>
        <end position="50"/>
    </location>
</feature>
<feature type="region of interest" description="Disordered" evidence="27">
    <location>
        <begin position="265"/>
        <end position="350"/>
    </location>
</feature>
<dbReference type="CDD" id="cd20166">
    <property type="entry name" value="PWWP_NSD3_rpt2"/>
    <property type="match status" value="1"/>
</dbReference>
<dbReference type="FunFam" id="3.30.40.10:FF:000205">
    <property type="entry name" value="Histone-lysine N-methyltransferase"/>
    <property type="match status" value="1"/>
</dbReference>
<dbReference type="CDD" id="cd15565">
    <property type="entry name" value="PHD2_NSD"/>
    <property type="match status" value="1"/>
</dbReference>
<dbReference type="SMART" id="SM00293">
    <property type="entry name" value="PWWP"/>
    <property type="match status" value="2"/>
</dbReference>
<dbReference type="InterPro" id="IPR047451">
    <property type="entry name" value="PWWP_NSD3_rpt1"/>
</dbReference>
<feature type="domain" description="SET" evidence="29">
    <location>
        <begin position="1302"/>
        <end position="1419"/>
    </location>
</feature>
<evidence type="ECO:0000256" key="9">
    <source>
        <dbReference type="ARBA" id="ARBA00022737"/>
    </source>
</evidence>
<dbReference type="InterPro" id="IPR013083">
    <property type="entry name" value="Znf_RING/FYVE/PHD"/>
</dbReference>
<evidence type="ECO:0000256" key="20">
    <source>
        <dbReference type="ARBA" id="ARBA00056539"/>
    </source>
</evidence>
<evidence type="ECO:0000256" key="10">
    <source>
        <dbReference type="ARBA" id="ARBA00022771"/>
    </source>
</evidence>
<dbReference type="GO" id="GO:0140952">
    <property type="term" value="F:histone H3K27 dimethyltransferase activity"/>
    <property type="evidence" value="ECO:0007669"/>
    <property type="project" value="UniProtKB-EC"/>
</dbReference>
<feature type="region of interest" description="Disordered" evidence="27">
    <location>
        <begin position="492"/>
        <end position="594"/>
    </location>
</feature>
<dbReference type="EMBL" id="HADW01002601">
    <property type="protein sequence ID" value="SBP04001.1"/>
    <property type="molecule type" value="Transcribed_RNA"/>
</dbReference>
<dbReference type="InterPro" id="IPR050777">
    <property type="entry name" value="SET2_Histone-Lys_MeTrsfase"/>
</dbReference>
<comment type="catalytic activity">
    <reaction evidence="18">
        <text>L-lysyl(27)-[histone H3] + 2 S-adenosyl-L-methionine = N(6),N(6)-dimethyl-L-lysyl(27)-[histone H3] + 2 S-adenosyl-L-homocysteine + 2 H(+)</text>
        <dbReference type="Rhea" id="RHEA:64452"/>
        <dbReference type="Rhea" id="RHEA-COMP:15539"/>
        <dbReference type="Rhea" id="RHEA-COMP:15548"/>
        <dbReference type="ChEBI" id="CHEBI:15378"/>
        <dbReference type="ChEBI" id="CHEBI:29969"/>
        <dbReference type="ChEBI" id="CHEBI:57856"/>
        <dbReference type="ChEBI" id="CHEBI:59789"/>
        <dbReference type="ChEBI" id="CHEBI:61976"/>
        <dbReference type="EC" id="2.1.1.371"/>
    </reaction>
</comment>
<feature type="compositionally biased region" description="Basic and acidic residues" evidence="27">
    <location>
        <begin position="636"/>
        <end position="652"/>
    </location>
</feature>
<feature type="region of interest" description="Disordered" evidence="27">
    <location>
        <begin position="1212"/>
        <end position="1232"/>
    </location>
</feature>
<evidence type="ECO:0000256" key="2">
    <source>
        <dbReference type="ARBA" id="ARBA00004286"/>
    </source>
</evidence>
<evidence type="ECO:0000259" key="30">
    <source>
        <dbReference type="PROSITE" id="PS50812"/>
    </source>
</evidence>
<dbReference type="InterPro" id="IPR041306">
    <property type="entry name" value="C5HCH"/>
</dbReference>
<dbReference type="InterPro" id="IPR001214">
    <property type="entry name" value="SET_dom"/>
</dbReference>
<dbReference type="Pfam" id="PF00856">
    <property type="entry name" value="SET"/>
    <property type="match status" value="1"/>
</dbReference>
<dbReference type="FunFam" id="2.30.30.140:FF:000004">
    <property type="entry name" value="Histone-lysine N-methyltransferase"/>
    <property type="match status" value="1"/>
</dbReference>
<dbReference type="PROSITE" id="PS50016">
    <property type="entry name" value="ZF_PHD_2"/>
    <property type="match status" value="2"/>
</dbReference>
<evidence type="ECO:0000256" key="3">
    <source>
        <dbReference type="ARBA" id="ARBA00022454"/>
    </source>
</evidence>
<feature type="domain" description="Post-SET" evidence="31">
    <location>
        <begin position="1426"/>
        <end position="1442"/>
    </location>
</feature>
<proteinExistence type="predicted"/>
<dbReference type="PANTHER" id="PTHR22884">
    <property type="entry name" value="SET DOMAIN PROTEINS"/>
    <property type="match status" value="1"/>
</dbReference>
<evidence type="ECO:0000313" key="33">
    <source>
        <dbReference type="EMBL" id="SBP04001.1"/>
    </source>
</evidence>
<dbReference type="EC" id="2.1.1.370" evidence="22"/>
<dbReference type="InterPro" id="IPR047527">
    <property type="entry name" value="PHD5_NSD3"/>
</dbReference>
<dbReference type="InterPro" id="IPR001965">
    <property type="entry name" value="Znf_PHD"/>
</dbReference>
<dbReference type="Pfam" id="PF00855">
    <property type="entry name" value="PWWP"/>
    <property type="match status" value="2"/>
</dbReference>
<dbReference type="Gene3D" id="3.30.40.10">
    <property type="entry name" value="Zinc/RING finger domain, C3HC4 (zinc finger)"/>
    <property type="match status" value="4"/>
</dbReference>
<keyword evidence="3" id="KW-0158">Chromosome</keyword>
<accession>A0A1A7WEN1</accession>
<evidence type="ECO:0000256" key="6">
    <source>
        <dbReference type="ARBA" id="ARBA00022679"/>
    </source>
</evidence>
<evidence type="ECO:0000256" key="19">
    <source>
        <dbReference type="ARBA" id="ARBA00052270"/>
    </source>
</evidence>
<keyword evidence="12" id="KW-0156">Chromatin regulator</keyword>
<dbReference type="InterPro" id="IPR000313">
    <property type="entry name" value="PWWP_dom"/>
</dbReference>
<dbReference type="CDD" id="cd15661">
    <property type="entry name" value="PHD5_NSD3"/>
    <property type="match status" value="1"/>
</dbReference>
<dbReference type="InterPro" id="IPR047453">
    <property type="entry name" value="PWWP_NSD3_rpt2"/>
</dbReference>
<evidence type="ECO:0000256" key="18">
    <source>
        <dbReference type="ARBA" id="ARBA00050891"/>
    </source>
</evidence>
<evidence type="ECO:0000256" key="24">
    <source>
        <dbReference type="ARBA" id="ARBA00068930"/>
    </source>
</evidence>
<dbReference type="FunFam" id="2.170.270.10:FF:000002">
    <property type="entry name" value="Histone-lysine N-methyltransferase"/>
    <property type="match status" value="1"/>
</dbReference>
<dbReference type="InterPro" id="IPR046341">
    <property type="entry name" value="SET_dom_sf"/>
</dbReference>
<evidence type="ECO:0000256" key="27">
    <source>
        <dbReference type="SAM" id="MobiDB-lite"/>
    </source>
</evidence>
<keyword evidence="5" id="KW-0489">Methyltransferase</keyword>
<evidence type="ECO:0000256" key="8">
    <source>
        <dbReference type="ARBA" id="ARBA00022723"/>
    </source>
</evidence>
<dbReference type="SUPFAM" id="SSF63748">
    <property type="entry name" value="Tudor/PWWP/MBT"/>
    <property type="match status" value="2"/>
</dbReference>
<reference evidence="33" key="2">
    <citation type="submission" date="2016-06" db="EMBL/GenBank/DDBJ databases">
        <title>The genome of a short-lived fish provides insights into sex chromosome evolution and the genetic control of aging.</title>
        <authorList>
            <person name="Reichwald K."/>
            <person name="Felder M."/>
            <person name="Petzold A."/>
            <person name="Koch P."/>
            <person name="Groth M."/>
            <person name="Platzer M."/>
        </authorList>
    </citation>
    <scope>NUCLEOTIDE SEQUENCE</scope>
    <source>
        <tissue evidence="33">Brain</tissue>
    </source>
</reference>
<comment type="subunit">
    <text evidence="21">Interacts with BRD4. Interacts (via KIKL motif) with BRD3 (via NET domain).</text>
</comment>
<evidence type="ECO:0000256" key="13">
    <source>
        <dbReference type="ARBA" id="ARBA00022990"/>
    </source>
</evidence>
<comment type="subcellular location">
    <subcellularLocation>
        <location evidence="2">Chromosome</location>
    </subcellularLocation>
    <subcellularLocation>
        <location evidence="1">Nucleus</location>
    </subcellularLocation>
</comment>
<keyword evidence="14" id="KW-0805">Transcription regulation</keyword>
<dbReference type="PROSITE" id="PS01359">
    <property type="entry name" value="ZF_PHD_1"/>
    <property type="match status" value="1"/>
</dbReference>
<evidence type="ECO:0000259" key="31">
    <source>
        <dbReference type="PROSITE" id="PS50868"/>
    </source>
</evidence>
<feature type="domain" description="PHD-type" evidence="28">
    <location>
        <begin position="1478"/>
        <end position="1525"/>
    </location>
</feature>
<evidence type="ECO:0000256" key="16">
    <source>
        <dbReference type="ARBA" id="ARBA00023163"/>
    </source>
</evidence>
<dbReference type="InterPro" id="IPR019787">
    <property type="entry name" value="Znf_PHD-finger"/>
</dbReference>
<feature type="compositionally biased region" description="Low complexity" evidence="27">
    <location>
        <begin position="822"/>
        <end position="841"/>
    </location>
</feature>
<evidence type="ECO:0000256" key="22">
    <source>
        <dbReference type="ARBA" id="ARBA00066818"/>
    </source>
</evidence>
<feature type="domain" description="PWWP" evidence="30">
    <location>
        <begin position="367"/>
        <end position="430"/>
    </location>
</feature>
<evidence type="ECO:0000256" key="25">
    <source>
        <dbReference type="ARBA" id="ARBA00081740"/>
    </source>
</evidence>
<feature type="compositionally biased region" description="Basic and acidic residues" evidence="27">
    <location>
        <begin position="693"/>
        <end position="706"/>
    </location>
</feature>
<keyword evidence="11" id="KW-0862">Zinc</keyword>
<feature type="compositionally biased region" description="Acidic residues" evidence="27">
    <location>
        <begin position="670"/>
        <end position="692"/>
    </location>
</feature>
<dbReference type="SMART" id="SM00570">
    <property type="entry name" value="AWS"/>
    <property type="match status" value="1"/>
</dbReference>
<dbReference type="EC" id="2.1.1.371" evidence="23"/>
<dbReference type="InterPro" id="IPR055198">
    <property type="entry name" value="NSD_PHD"/>
</dbReference>
<evidence type="ECO:0000259" key="32">
    <source>
        <dbReference type="PROSITE" id="PS51215"/>
    </source>
</evidence>
<dbReference type="InterPro" id="IPR059153">
    <property type="entry name" value="NSD_PHD-1st"/>
</dbReference>
<feature type="region of interest" description="Disordered" evidence="27">
    <location>
        <begin position="121"/>
        <end position="229"/>
    </location>
</feature>
<comment type="catalytic activity">
    <reaction evidence="19">
        <text>L-lysyl(4)-[histone H3] + 2 S-adenosyl-L-methionine = N(6),N(6)-dimethyl-L-lysyl(4)-[histone H3] + 2 S-adenosyl-L-homocysteine + 2 H(+)</text>
        <dbReference type="Rhea" id="RHEA:64448"/>
        <dbReference type="Rhea" id="RHEA-COMP:15540"/>
        <dbReference type="Rhea" id="RHEA-COMP:15547"/>
        <dbReference type="ChEBI" id="CHEBI:15378"/>
        <dbReference type="ChEBI" id="CHEBI:29969"/>
        <dbReference type="ChEBI" id="CHEBI:57856"/>
        <dbReference type="ChEBI" id="CHEBI:59789"/>
        <dbReference type="ChEBI" id="CHEBI:61976"/>
        <dbReference type="EC" id="2.1.1.370"/>
    </reaction>
</comment>
<dbReference type="Gene3D" id="2.170.270.10">
    <property type="entry name" value="SET domain"/>
    <property type="match status" value="1"/>
</dbReference>
<evidence type="ECO:0000256" key="5">
    <source>
        <dbReference type="ARBA" id="ARBA00022603"/>
    </source>
</evidence>